<dbReference type="AlphaFoldDB" id="A0AAV6FEQ5"/>
<accession>A0AAV6FEQ5</accession>
<dbReference type="InterPro" id="IPR001507">
    <property type="entry name" value="ZP_dom"/>
</dbReference>
<comment type="caution">
    <text evidence="16">The sequence shown here is derived from an EMBL/GenBank/DDBJ whole genome shotgun (WGS) entry which is preliminary data.</text>
</comment>
<feature type="domain" description="ZP" evidence="15">
    <location>
        <begin position="79"/>
        <end position="351"/>
    </location>
</feature>
<evidence type="ECO:0000256" key="8">
    <source>
        <dbReference type="ARBA" id="ARBA00022692"/>
    </source>
</evidence>
<evidence type="ECO:0000256" key="9">
    <source>
        <dbReference type="ARBA" id="ARBA00022729"/>
    </source>
</evidence>
<dbReference type="GO" id="GO:0035805">
    <property type="term" value="C:egg coat"/>
    <property type="evidence" value="ECO:0007669"/>
    <property type="project" value="UniProtKB-SubCell"/>
</dbReference>
<evidence type="ECO:0000256" key="14">
    <source>
        <dbReference type="RuleBase" id="RU367066"/>
    </source>
</evidence>
<dbReference type="GO" id="GO:2000344">
    <property type="term" value="P:positive regulation of acrosome reaction"/>
    <property type="evidence" value="ECO:0007669"/>
    <property type="project" value="UniProtKB-UniRule"/>
</dbReference>
<keyword evidence="5 14" id="KW-0964">Secreted</keyword>
<dbReference type="GO" id="GO:0032190">
    <property type="term" value="F:acrosin binding"/>
    <property type="evidence" value="ECO:0007669"/>
    <property type="project" value="TreeGrafter"/>
</dbReference>
<dbReference type="InterPro" id="IPR048290">
    <property type="entry name" value="ZP_chr"/>
</dbReference>
<evidence type="ECO:0000256" key="10">
    <source>
        <dbReference type="ARBA" id="ARBA00022989"/>
    </source>
</evidence>
<evidence type="ECO:0000256" key="13">
    <source>
        <dbReference type="ARBA" id="ARBA00023180"/>
    </source>
</evidence>
<comment type="subcellular location">
    <subcellularLocation>
        <location evidence="1">Secreted</location>
        <location evidence="1">Extracellular space</location>
        <location evidence="1">Extracellular matrix</location>
    </subcellularLocation>
    <subcellularLocation>
        <location evidence="14">Zona pellucida</location>
    </subcellularLocation>
    <subcellularLocation>
        <location evidence="14">Cell membrane</location>
        <topology evidence="14">Single-pass type I membrane protein</topology>
    </subcellularLocation>
</comment>
<dbReference type="GO" id="GO:0007339">
    <property type="term" value="P:binding of sperm to zona pellucida"/>
    <property type="evidence" value="ECO:0007669"/>
    <property type="project" value="UniProtKB-UniRule"/>
</dbReference>
<keyword evidence="7 14" id="KW-0165">Cleavage on pair of basic residues</keyword>
<evidence type="ECO:0000256" key="3">
    <source>
        <dbReference type="ARBA" id="ARBA00017980"/>
    </source>
</evidence>
<keyword evidence="4 14" id="KW-1003">Cell membrane</keyword>
<dbReference type="PANTHER" id="PTHR11576">
    <property type="entry name" value="ZONA PELLUCIDA SPERM-BINDING PROTEIN 3"/>
    <property type="match status" value="1"/>
</dbReference>
<dbReference type="Pfam" id="PF23344">
    <property type="entry name" value="ZP-N"/>
    <property type="match status" value="1"/>
</dbReference>
<keyword evidence="9 14" id="KW-0732">Signal</keyword>
<dbReference type="PRINTS" id="PR00023">
    <property type="entry name" value="ZPELLUCIDA"/>
</dbReference>
<dbReference type="Gene3D" id="2.60.40.3210">
    <property type="entry name" value="Zona pellucida, ZP-N domain"/>
    <property type="match status" value="1"/>
</dbReference>
<keyword evidence="11" id="KW-0472">Membrane</keyword>
<dbReference type="FunFam" id="2.60.40.3210:FF:000001">
    <property type="entry name" value="Zona pellucida sperm-binding protein 3"/>
    <property type="match status" value="1"/>
</dbReference>
<dbReference type="EMBL" id="JADWDJ010000024">
    <property type="protein sequence ID" value="KAG5261268.1"/>
    <property type="molecule type" value="Genomic_DNA"/>
</dbReference>
<dbReference type="PANTHER" id="PTHR11576:SF2">
    <property type="entry name" value="ZONA PELLUCIDA SPERM-BINDING PROTEIN 3"/>
    <property type="match status" value="1"/>
</dbReference>
<dbReference type="PROSITE" id="PS51034">
    <property type="entry name" value="ZP_2"/>
    <property type="match status" value="1"/>
</dbReference>
<dbReference type="SMART" id="SM00241">
    <property type="entry name" value="ZP"/>
    <property type="match status" value="1"/>
</dbReference>
<dbReference type="Gene3D" id="2.60.40.4100">
    <property type="entry name" value="Zona pellucida, ZP-C domain"/>
    <property type="match status" value="1"/>
</dbReference>
<organism evidence="16 17">
    <name type="scientific">Alosa alosa</name>
    <name type="common">allis shad</name>
    <dbReference type="NCBI Taxonomy" id="278164"/>
    <lineage>
        <taxon>Eukaryota</taxon>
        <taxon>Metazoa</taxon>
        <taxon>Chordata</taxon>
        <taxon>Craniata</taxon>
        <taxon>Vertebrata</taxon>
        <taxon>Euteleostomi</taxon>
        <taxon>Actinopterygii</taxon>
        <taxon>Neopterygii</taxon>
        <taxon>Teleostei</taxon>
        <taxon>Clupei</taxon>
        <taxon>Clupeiformes</taxon>
        <taxon>Clupeoidei</taxon>
        <taxon>Clupeidae</taxon>
        <taxon>Alosa</taxon>
    </lineage>
</organism>
<dbReference type="GO" id="GO:0005886">
    <property type="term" value="C:plasma membrane"/>
    <property type="evidence" value="ECO:0007669"/>
    <property type="project" value="UniProtKB-SubCell"/>
</dbReference>
<comment type="similarity">
    <text evidence="2 14">Belongs to the ZP domain family. ZPC subfamily.</text>
</comment>
<keyword evidence="13" id="KW-0325">Glycoprotein</keyword>
<keyword evidence="10" id="KW-1133">Transmembrane helix</keyword>
<evidence type="ECO:0000256" key="7">
    <source>
        <dbReference type="ARBA" id="ARBA00022685"/>
    </source>
</evidence>
<evidence type="ECO:0000313" key="16">
    <source>
        <dbReference type="EMBL" id="KAG5261268.1"/>
    </source>
</evidence>
<dbReference type="InterPro" id="IPR042235">
    <property type="entry name" value="ZP-C_dom"/>
</dbReference>
<evidence type="ECO:0000256" key="6">
    <source>
        <dbReference type="ARBA" id="ARBA00022530"/>
    </source>
</evidence>
<dbReference type="GO" id="GO:0035804">
    <property type="term" value="F:structural constituent of egg coat"/>
    <property type="evidence" value="ECO:0007669"/>
    <property type="project" value="UniProtKB-UniRule"/>
</dbReference>
<evidence type="ECO:0000259" key="15">
    <source>
        <dbReference type="PROSITE" id="PS51034"/>
    </source>
</evidence>
<dbReference type="GO" id="GO:0035803">
    <property type="term" value="P:egg coat formation"/>
    <property type="evidence" value="ECO:0007669"/>
    <property type="project" value="UniProtKB-UniRule"/>
</dbReference>
<dbReference type="InterPro" id="IPR055356">
    <property type="entry name" value="ZP-N"/>
</dbReference>
<evidence type="ECO:0000256" key="11">
    <source>
        <dbReference type="ARBA" id="ARBA00023136"/>
    </source>
</evidence>
<dbReference type="FunFam" id="2.60.40.4100:FF:000002">
    <property type="entry name" value="Zona pellucida sperm-binding protein 3"/>
    <property type="match status" value="1"/>
</dbReference>
<evidence type="ECO:0000256" key="2">
    <source>
        <dbReference type="ARBA" id="ARBA00006735"/>
    </source>
</evidence>
<keyword evidence="12 14" id="KW-1015">Disulfide bond</keyword>
<keyword evidence="17" id="KW-1185">Reference proteome</keyword>
<evidence type="ECO:0000256" key="1">
    <source>
        <dbReference type="ARBA" id="ARBA00004498"/>
    </source>
</evidence>
<reference evidence="16" key="1">
    <citation type="submission" date="2020-10" db="EMBL/GenBank/DDBJ databases">
        <title>Chromosome-scale genome assembly of the Allis shad, Alosa alosa.</title>
        <authorList>
            <person name="Margot Z."/>
            <person name="Christophe K."/>
            <person name="Cabau C."/>
            <person name="Louis A."/>
            <person name="Berthelot C."/>
            <person name="Parey E."/>
            <person name="Roest Crollius H."/>
            <person name="Montfort J."/>
            <person name="Robinson-Rechavi M."/>
            <person name="Bucao C."/>
            <person name="Bouchez O."/>
            <person name="Gislard M."/>
            <person name="Lluch J."/>
            <person name="Milhes M."/>
            <person name="Lampietro C."/>
            <person name="Lopez Roques C."/>
            <person name="Donnadieu C."/>
            <person name="Braasch I."/>
            <person name="Desvignes T."/>
            <person name="Postlethwait J."/>
            <person name="Bobe J."/>
            <person name="Guiguen Y."/>
        </authorList>
    </citation>
    <scope>NUCLEOTIDE SEQUENCE</scope>
    <source>
        <strain evidence="16">M-15738</strain>
        <tissue evidence="16">Blood</tissue>
    </source>
</reference>
<evidence type="ECO:0000256" key="5">
    <source>
        <dbReference type="ARBA" id="ARBA00022525"/>
    </source>
</evidence>
<feature type="chain" id="PRO_5043106445" description="Zona pellucida sperm-binding protein 3" evidence="14">
    <location>
        <begin position="20"/>
        <end position="409"/>
    </location>
</feature>
<protein>
    <recommendedName>
        <fullName evidence="3 14">Zona pellucida sperm-binding protein 3</fullName>
    </recommendedName>
</protein>
<evidence type="ECO:0000256" key="12">
    <source>
        <dbReference type="ARBA" id="ARBA00023157"/>
    </source>
</evidence>
<dbReference type="InterPro" id="IPR055355">
    <property type="entry name" value="ZP-C"/>
</dbReference>
<dbReference type="Proteomes" id="UP000823561">
    <property type="component" value="Chromosome 24"/>
</dbReference>
<evidence type="ECO:0000313" key="17">
    <source>
        <dbReference type="Proteomes" id="UP000823561"/>
    </source>
</evidence>
<gene>
    <name evidence="16" type="ORF">AALO_G00301940</name>
</gene>
<keyword evidence="6 14" id="KW-0272">Extracellular matrix</keyword>
<comment type="domain">
    <text evidence="14">The ZP domain is involved in the polymerization of the ZP proteins to form the zona pellucida.</text>
</comment>
<name>A0AAV6FEQ5_9TELE</name>
<feature type="signal peptide" evidence="14">
    <location>
        <begin position="1"/>
        <end position="19"/>
    </location>
</feature>
<keyword evidence="8" id="KW-0812">Transmembrane</keyword>
<sequence length="409" mass="45178">MHLLFQTISAIIAFTFTYGVSHISNNKNSVLFENATNLSTSSLVVPQRRKSLAYKLKHLEEFSGKEIEDGSSKSGLRLACGEKNLKITIKRDFFGRGVPFPPSFIRLGDDPEAHGVCRPPQMNLLSSTEMVLSAGLHDCGSKSEVIGDWLIYSNRLVFTPAPLQTFSGSLIQRGLPSVVLIECHYKRRQTVRSEPLTPTWLPMTSTVQAAGLLSFSLKVMGDDWRSVSNSMVYLQGEPVFLEAAVSAPLHPPLRLYVDYCVASLDSDPLSKPRYEFIVNHGCLVDSLMPYSSSQFAPRAGDNSLRFSIQAFQFTQESQQEQVVIKCHLTVLPKQVAPDNLYKACSFHQPSLSWRSSDGDDAVCSCCVTGDCLGHRTNMKAISSTPTPLPTTEKKTNTAVGPLHFLPRTQ</sequence>
<proteinExistence type="inferred from homology"/>
<comment type="function">
    <text evidence="14">Component of the zona pellucida, an extracellular matrix surrounding oocytes which mediates sperm binding, induction of the acrosome reaction and prevents post-fertilization polyspermy. The zona pellucida is composed of 3 to 4 glycoproteins, ZP1, ZP2, ZP3, and ZP4. ZP3 is essential for sperm binding and zona matrix formation.</text>
</comment>
<comment type="PTM">
    <text evidence="14">Proteolytically cleaved before the transmembrane segment to yield the secreted ectodomain incorporated in the zona pellucida.</text>
</comment>
<dbReference type="Pfam" id="PF00100">
    <property type="entry name" value="Zona_pellucida"/>
    <property type="match status" value="1"/>
</dbReference>
<evidence type="ECO:0000256" key="4">
    <source>
        <dbReference type="ARBA" id="ARBA00022475"/>
    </source>
</evidence>